<gene>
    <name evidence="1" type="ORF">JCM5805K_2570</name>
</gene>
<evidence type="ECO:0000313" key="2">
    <source>
        <dbReference type="Proteomes" id="UP000031847"/>
    </source>
</evidence>
<dbReference type="AlphaFoldDB" id="A0A0B8QS33"/>
<accession>A0A0B8QS33</accession>
<dbReference type="Proteomes" id="UP000031847">
    <property type="component" value="Unassembled WGS sequence"/>
</dbReference>
<sequence>MLSCSSSGIKFLKIKGKTVVAELWEAAILKGLRLGV</sequence>
<reference evidence="1 2" key="1">
    <citation type="submission" date="2015-01" db="EMBL/GenBank/DDBJ databases">
        <title>Lactococcus lactis subsp.lactis JCM 5805 whole genome shotgun sequence.</title>
        <authorList>
            <person name="Fujii T."/>
            <person name="Tomita Y."/>
            <person name="Ikushima S."/>
            <person name="Fujiwara D."/>
        </authorList>
    </citation>
    <scope>NUCLEOTIDE SEQUENCE [LARGE SCALE GENOMIC DNA]</scope>
    <source>
        <strain evidence="1 2">JCM 5805</strain>
    </source>
</reference>
<proteinExistence type="predicted"/>
<comment type="caution">
    <text evidence="1">The sequence shown here is derived from an EMBL/GenBank/DDBJ whole genome shotgun (WGS) entry which is preliminary data.</text>
</comment>
<evidence type="ECO:0000313" key="1">
    <source>
        <dbReference type="EMBL" id="GAM81446.1"/>
    </source>
</evidence>
<dbReference type="EMBL" id="BBSI01000040">
    <property type="protein sequence ID" value="GAM81446.1"/>
    <property type="molecule type" value="Genomic_DNA"/>
</dbReference>
<protein>
    <submittedName>
        <fullName evidence="1">Uncharacterized protein</fullName>
    </submittedName>
</protein>
<organism evidence="1 2">
    <name type="scientific">Lactococcus lactis subsp. lactis</name>
    <name type="common">Streptococcus lactis</name>
    <dbReference type="NCBI Taxonomy" id="1360"/>
    <lineage>
        <taxon>Bacteria</taxon>
        <taxon>Bacillati</taxon>
        <taxon>Bacillota</taxon>
        <taxon>Bacilli</taxon>
        <taxon>Lactobacillales</taxon>
        <taxon>Streptococcaceae</taxon>
        <taxon>Lactococcus</taxon>
    </lineage>
</organism>
<name>A0A0B8QS33_LACLL</name>